<sequence length="267" mass="30887">MRIFLGLLLVVAVSGDEEVKFVEDRIFMSILDSSVLLECPCSNRNENKDFRWQKEGPEKTTVFSSSNFSELYKGRAKIFVAQDRYNCSLLLTNITVNDQGKYRCSFYSHETYNRFFVYLKVQAFYRVCQKNSASNLNDSSSAKDFHCDVAGHYRDAEIQWYLDSQLLTNSSTTSITYTYSLEDPTGLHIFSSKLTTELKGTSEPKCDVKAKGISTELESSCDSKHEKLKQTVIKDFRIPFKVIPIFVVLGFSLVLWWRWKRTERLPR</sequence>
<keyword evidence="5 11" id="KW-1133">Transmembrane helix</keyword>
<dbReference type="InterPro" id="IPR007110">
    <property type="entry name" value="Ig-like_dom"/>
</dbReference>
<evidence type="ECO:0000256" key="8">
    <source>
        <dbReference type="ARBA" id="ARBA00023170"/>
    </source>
</evidence>
<dbReference type="GO" id="GO:0009897">
    <property type="term" value="C:external side of plasma membrane"/>
    <property type="evidence" value="ECO:0007669"/>
    <property type="project" value="TreeGrafter"/>
</dbReference>
<organism evidence="14 15">
    <name type="scientific">Channa argus</name>
    <name type="common">Northern snakehead</name>
    <name type="synonym">Ophicephalus argus</name>
    <dbReference type="NCBI Taxonomy" id="215402"/>
    <lineage>
        <taxon>Eukaryota</taxon>
        <taxon>Metazoa</taxon>
        <taxon>Chordata</taxon>
        <taxon>Craniata</taxon>
        <taxon>Vertebrata</taxon>
        <taxon>Euteleostomi</taxon>
        <taxon>Actinopterygii</taxon>
        <taxon>Neopterygii</taxon>
        <taxon>Teleostei</taxon>
        <taxon>Neoteleostei</taxon>
        <taxon>Acanthomorphata</taxon>
        <taxon>Anabantaria</taxon>
        <taxon>Anabantiformes</taxon>
        <taxon>Channoidei</taxon>
        <taxon>Channidae</taxon>
        <taxon>Channa</taxon>
    </lineage>
</organism>
<evidence type="ECO:0000256" key="12">
    <source>
        <dbReference type="SAM" id="SignalP"/>
    </source>
</evidence>
<dbReference type="Proteomes" id="UP000503349">
    <property type="component" value="Chromosome 10"/>
</dbReference>
<gene>
    <name evidence="14" type="ORF">EXN66_Car010413</name>
</gene>
<evidence type="ECO:0000256" key="1">
    <source>
        <dbReference type="ARBA" id="ARBA00004251"/>
    </source>
</evidence>
<accession>A0A6G1PWX3</accession>
<evidence type="ECO:0000256" key="6">
    <source>
        <dbReference type="ARBA" id="ARBA00023136"/>
    </source>
</evidence>
<dbReference type="InterPro" id="IPR013106">
    <property type="entry name" value="Ig_V-set"/>
</dbReference>
<dbReference type="InterPro" id="IPR013783">
    <property type="entry name" value="Ig-like_fold"/>
</dbReference>
<keyword evidence="7" id="KW-1015">Disulfide bond</keyword>
<name>A0A6G1PWX3_CHAAH</name>
<dbReference type="GO" id="GO:0071222">
    <property type="term" value="P:cellular response to lipopolysaccharide"/>
    <property type="evidence" value="ECO:0007669"/>
    <property type="project" value="TreeGrafter"/>
</dbReference>
<keyword evidence="3 11" id="KW-0812">Transmembrane</keyword>
<evidence type="ECO:0000313" key="15">
    <source>
        <dbReference type="Proteomes" id="UP000503349"/>
    </source>
</evidence>
<dbReference type="PANTHER" id="PTHR25466">
    <property type="entry name" value="T-LYMPHOCYTE ACTIVATION ANTIGEN"/>
    <property type="match status" value="1"/>
</dbReference>
<evidence type="ECO:0000256" key="9">
    <source>
        <dbReference type="ARBA" id="ARBA00023180"/>
    </source>
</evidence>
<evidence type="ECO:0000256" key="7">
    <source>
        <dbReference type="ARBA" id="ARBA00023157"/>
    </source>
</evidence>
<dbReference type="GO" id="GO:0007166">
    <property type="term" value="P:cell surface receptor signaling pathway"/>
    <property type="evidence" value="ECO:0007669"/>
    <property type="project" value="TreeGrafter"/>
</dbReference>
<evidence type="ECO:0000256" key="5">
    <source>
        <dbReference type="ARBA" id="ARBA00022989"/>
    </source>
</evidence>
<feature type="chain" id="PRO_5026133119" evidence="12">
    <location>
        <begin position="16"/>
        <end position="267"/>
    </location>
</feature>
<dbReference type="SUPFAM" id="SSF48726">
    <property type="entry name" value="Immunoglobulin"/>
    <property type="match status" value="1"/>
</dbReference>
<dbReference type="InterPro" id="IPR051713">
    <property type="entry name" value="T-cell_Activation_Regulation"/>
</dbReference>
<keyword evidence="15" id="KW-1185">Reference proteome</keyword>
<dbReference type="GO" id="GO:0042130">
    <property type="term" value="P:negative regulation of T cell proliferation"/>
    <property type="evidence" value="ECO:0007669"/>
    <property type="project" value="TreeGrafter"/>
</dbReference>
<dbReference type="Gene3D" id="2.60.40.10">
    <property type="entry name" value="Immunoglobulins"/>
    <property type="match status" value="2"/>
</dbReference>
<keyword evidence="2" id="KW-1003">Cell membrane</keyword>
<dbReference type="PROSITE" id="PS50835">
    <property type="entry name" value="IG_LIKE"/>
    <property type="match status" value="1"/>
</dbReference>
<evidence type="ECO:0000313" key="14">
    <source>
        <dbReference type="EMBL" id="KAF3694737.1"/>
    </source>
</evidence>
<keyword evidence="4 12" id="KW-0732">Signal</keyword>
<dbReference type="InterPro" id="IPR003598">
    <property type="entry name" value="Ig_sub2"/>
</dbReference>
<evidence type="ECO:0000256" key="2">
    <source>
        <dbReference type="ARBA" id="ARBA00022475"/>
    </source>
</evidence>
<comment type="subcellular location">
    <subcellularLocation>
        <location evidence="1">Cell membrane</location>
        <topology evidence="1">Single-pass type I membrane protein</topology>
    </subcellularLocation>
</comment>
<evidence type="ECO:0000259" key="13">
    <source>
        <dbReference type="PROSITE" id="PS50835"/>
    </source>
</evidence>
<dbReference type="GO" id="GO:0042102">
    <property type="term" value="P:positive regulation of T cell proliferation"/>
    <property type="evidence" value="ECO:0007669"/>
    <property type="project" value="TreeGrafter"/>
</dbReference>
<dbReference type="InterPro" id="IPR036179">
    <property type="entry name" value="Ig-like_dom_sf"/>
</dbReference>
<feature type="signal peptide" evidence="12">
    <location>
        <begin position="1"/>
        <end position="15"/>
    </location>
</feature>
<evidence type="ECO:0000256" key="11">
    <source>
        <dbReference type="SAM" id="Phobius"/>
    </source>
</evidence>
<feature type="transmembrane region" description="Helical" evidence="11">
    <location>
        <begin position="238"/>
        <end position="257"/>
    </location>
</feature>
<dbReference type="AlphaFoldDB" id="A0A6G1PWX3"/>
<dbReference type="SMART" id="SM00408">
    <property type="entry name" value="IGc2"/>
    <property type="match status" value="1"/>
</dbReference>
<evidence type="ECO:0000256" key="4">
    <source>
        <dbReference type="ARBA" id="ARBA00022729"/>
    </source>
</evidence>
<dbReference type="GO" id="GO:0031295">
    <property type="term" value="P:T cell costimulation"/>
    <property type="evidence" value="ECO:0007669"/>
    <property type="project" value="TreeGrafter"/>
</dbReference>
<dbReference type="Pfam" id="PF07686">
    <property type="entry name" value="V-set"/>
    <property type="match status" value="1"/>
</dbReference>
<reference evidence="15" key="2">
    <citation type="submission" date="2019-02" db="EMBL/GenBank/DDBJ databases">
        <title>Opniocepnalus argus Var Kimnra genome.</title>
        <authorList>
            <person name="Zhou C."/>
            <person name="Xiao S."/>
        </authorList>
    </citation>
    <scope>NUCLEOTIDE SEQUENCE [LARGE SCALE GENOMIC DNA]</scope>
</reference>
<evidence type="ECO:0000256" key="3">
    <source>
        <dbReference type="ARBA" id="ARBA00022692"/>
    </source>
</evidence>
<proteinExistence type="predicted"/>
<keyword evidence="9" id="KW-0325">Glycoprotein</keyword>
<keyword evidence="6 11" id="KW-0472">Membrane</keyword>
<keyword evidence="10" id="KW-0393">Immunoglobulin domain</keyword>
<feature type="domain" description="Ig-like" evidence="13">
    <location>
        <begin position="33"/>
        <end position="104"/>
    </location>
</feature>
<dbReference type="PANTHER" id="PTHR25466:SF14">
    <property type="entry name" value="BUTYROPHILIN SUBFAMILY 2 MEMBER A2-LIKE-RELATED"/>
    <property type="match status" value="1"/>
</dbReference>
<evidence type="ECO:0000256" key="10">
    <source>
        <dbReference type="ARBA" id="ARBA00023319"/>
    </source>
</evidence>
<protein>
    <submittedName>
        <fullName evidence="14">Butyrophilin subfamily 1 member A1</fullName>
    </submittedName>
</protein>
<dbReference type="GO" id="GO:0006955">
    <property type="term" value="P:immune response"/>
    <property type="evidence" value="ECO:0007669"/>
    <property type="project" value="TreeGrafter"/>
</dbReference>
<reference evidence="14 15" key="1">
    <citation type="submission" date="2019-02" db="EMBL/GenBank/DDBJ databases">
        <title>Opniocepnalus argus genome.</title>
        <authorList>
            <person name="Zhou C."/>
            <person name="Xiao S."/>
        </authorList>
    </citation>
    <scope>NUCLEOTIDE SEQUENCE [LARGE SCALE GENOMIC DNA]</scope>
    <source>
        <strain evidence="14">OARG1902GOOAL</strain>
        <tissue evidence="14">Muscle</tissue>
    </source>
</reference>
<keyword evidence="8" id="KW-0675">Receptor</keyword>
<dbReference type="EMBL" id="CM015721">
    <property type="protein sequence ID" value="KAF3694737.1"/>
    <property type="molecule type" value="Genomic_DNA"/>
</dbReference>